<evidence type="ECO:0000313" key="2">
    <source>
        <dbReference type="Proteomes" id="UP000828941"/>
    </source>
</evidence>
<reference evidence="1 2" key="1">
    <citation type="journal article" date="2022" name="DNA Res.">
        <title>Chromosomal-level genome assembly of the orchid tree Bauhinia variegata (Leguminosae; Cercidoideae) supports the allotetraploid origin hypothesis of Bauhinia.</title>
        <authorList>
            <person name="Zhong Y."/>
            <person name="Chen Y."/>
            <person name="Zheng D."/>
            <person name="Pang J."/>
            <person name="Liu Y."/>
            <person name="Luo S."/>
            <person name="Meng S."/>
            <person name="Qian L."/>
            <person name="Wei D."/>
            <person name="Dai S."/>
            <person name="Zhou R."/>
        </authorList>
    </citation>
    <scope>NUCLEOTIDE SEQUENCE [LARGE SCALE GENOMIC DNA]</scope>
    <source>
        <strain evidence="1">BV-YZ2020</strain>
    </source>
</reference>
<name>A0ACB9NE53_BAUVA</name>
<gene>
    <name evidence="1" type="ORF">L6164_019019</name>
</gene>
<dbReference type="EMBL" id="CM039432">
    <property type="protein sequence ID" value="KAI4334308.1"/>
    <property type="molecule type" value="Genomic_DNA"/>
</dbReference>
<evidence type="ECO:0000313" key="1">
    <source>
        <dbReference type="EMBL" id="KAI4334308.1"/>
    </source>
</evidence>
<accession>A0ACB9NE53</accession>
<proteinExistence type="predicted"/>
<keyword evidence="2" id="KW-1185">Reference proteome</keyword>
<organism evidence="1 2">
    <name type="scientific">Bauhinia variegata</name>
    <name type="common">Purple orchid tree</name>
    <name type="synonym">Phanera variegata</name>
    <dbReference type="NCBI Taxonomy" id="167791"/>
    <lineage>
        <taxon>Eukaryota</taxon>
        <taxon>Viridiplantae</taxon>
        <taxon>Streptophyta</taxon>
        <taxon>Embryophyta</taxon>
        <taxon>Tracheophyta</taxon>
        <taxon>Spermatophyta</taxon>
        <taxon>Magnoliopsida</taxon>
        <taxon>eudicotyledons</taxon>
        <taxon>Gunneridae</taxon>
        <taxon>Pentapetalae</taxon>
        <taxon>rosids</taxon>
        <taxon>fabids</taxon>
        <taxon>Fabales</taxon>
        <taxon>Fabaceae</taxon>
        <taxon>Cercidoideae</taxon>
        <taxon>Cercideae</taxon>
        <taxon>Bauhiniinae</taxon>
        <taxon>Bauhinia</taxon>
    </lineage>
</organism>
<comment type="caution">
    <text evidence="1">The sequence shown here is derived from an EMBL/GenBank/DDBJ whole genome shotgun (WGS) entry which is preliminary data.</text>
</comment>
<sequence>MKPFFSFQWLISIFLVYLTYFTATKSLIIPRLSPLGERIISDHPAALSDTDIEEFQTFYYRQTLDHFNYRPESYTTFEQRYVINFKYWGGGGGGPNSSAPIFAYLGAEAPIDGSLRGIGFLNDNAASFNALIVYIEHRYYGQSVPFGSEEEAFKNASTIGYFNSAQAIADYAEIIIHIKKKWHAQKSPVIVIGGSYGGMLAAWFRLKYPHLALGALASSAPILYFDDITPQNGYYSVVTKDFREASETCYETILNSWSEIDRVASELDGLSKLSQKFNTCYPLNESLDLKNSLEYKYASAAQYNDPPTYPVTVICSGIDGASLGNDTLSKIYAGLVAYWGNSSCNYISPANMTWTIGGWSWQRCSEMVMPIGRGNDTMFPPDPFNITSFAQECKRQYGVPPRPNWVTTYYGGHDIKLVLKRFGSNIIFSNGLRDPYSSGGVLENLSDSLVALHTVNGSHCLDILPANKTTDPEWLVKQREEEVHIIKGWITQYYADLEALKPKEN</sequence>
<protein>
    <submittedName>
        <fullName evidence="1">Uncharacterized protein</fullName>
    </submittedName>
</protein>
<dbReference type="Proteomes" id="UP000828941">
    <property type="component" value="Chromosome 7"/>
</dbReference>